<name>A0A2Z6IMH7_ACIFI</name>
<evidence type="ECO:0000313" key="2">
    <source>
        <dbReference type="Proteomes" id="UP000280188"/>
    </source>
</evidence>
<evidence type="ECO:0000313" key="1">
    <source>
        <dbReference type="EMBL" id="BBF65804.1"/>
    </source>
</evidence>
<sequence>MAQPPHGGLRGYADQTRAGFFQFHGKRLWRGLLGRGELFEHIAEFSEGLNAVEVAVSMML</sequence>
<reference evidence="1 2" key="1">
    <citation type="journal article" date="2018" name="Microbiol. Resour. Announc.">
        <title>Complete Genome Sequence of Acidithiobacillus ferridurans JCM 18981.</title>
        <authorList>
            <person name="Miyauchi T."/>
            <person name="Kouzuma A."/>
            <person name="Abe T."/>
            <person name="Watanabe K."/>
        </authorList>
    </citation>
    <scope>NUCLEOTIDE SEQUENCE [LARGE SCALE GENOMIC DNA]</scope>
    <source>
        <strain evidence="2">ATCC 33020 / DSM 29468 / JCM 18981 / 11Fe</strain>
    </source>
</reference>
<dbReference type="KEGG" id="afj:AFERRID_20220"/>
<dbReference type="AlphaFoldDB" id="A0A2Z6IMH7"/>
<dbReference type="EMBL" id="AP018795">
    <property type="protein sequence ID" value="BBF65804.1"/>
    <property type="molecule type" value="Genomic_DNA"/>
</dbReference>
<dbReference type="Proteomes" id="UP000280188">
    <property type="component" value="Chromosome"/>
</dbReference>
<accession>A0A2Z6IMH7</accession>
<organism evidence="1 2">
    <name type="scientific">Acidithiobacillus ferridurans</name>
    <dbReference type="NCBI Taxonomy" id="1232575"/>
    <lineage>
        <taxon>Bacteria</taxon>
        <taxon>Pseudomonadati</taxon>
        <taxon>Pseudomonadota</taxon>
        <taxon>Acidithiobacillia</taxon>
        <taxon>Acidithiobacillales</taxon>
        <taxon>Acidithiobacillaceae</taxon>
        <taxon>Acidithiobacillus</taxon>
    </lineage>
</organism>
<keyword evidence="2" id="KW-1185">Reference proteome</keyword>
<proteinExistence type="predicted"/>
<protein>
    <submittedName>
        <fullName evidence="1">Uncharacterized protein</fullName>
    </submittedName>
</protein>
<gene>
    <name evidence="1" type="ORF">AFERRID_20220</name>
</gene>